<feature type="transmembrane region" description="Helical" evidence="14">
    <location>
        <begin position="7"/>
        <end position="26"/>
    </location>
</feature>
<comment type="caution">
    <text evidence="15">The sequence shown here is derived from an EMBL/GenBank/DDBJ whole genome shotgun (WGS) entry which is preliminary data.</text>
</comment>
<evidence type="ECO:0000256" key="1">
    <source>
        <dbReference type="ARBA" id="ARBA00004651"/>
    </source>
</evidence>
<feature type="transmembrane region" description="Helical" evidence="14">
    <location>
        <begin position="118"/>
        <end position="139"/>
    </location>
</feature>
<proteinExistence type="inferred from homology"/>
<evidence type="ECO:0000256" key="8">
    <source>
        <dbReference type="ARBA" id="ARBA00022841"/>
    </source>
</evidence>
<evidence type="ECO:0000256" key="4">
    <source>
        <dbReference type="ARBA" id="ARBA00016084"/>
    </source>
</evidence>
<dbReference type="Pfam" id="PF03062">
    <property type="entry name" value="MBOAT"/>
    <property type="match status" value="1"/>
</dbReference>
<evidence type="ECO:0000256" key="5">
    <source>
        <dbReference type="ARBA" id="ARBA00022475"/>
    </source>
</evidence>
<feature type="transmembrane region" description="Helical" evidence="14">
    <location>
        <begin position="78"/>
        <end position="98"/>
    </location>
</feature>
<dbReference type="PANTHER" id="PTHR13285:SF23">
    <property type="entry name" value="TEICHOIC ACID D-ALANYLTRANSFERASE"/>
    <property type="match status" value="1"/>
</dbReference>
<dbReference type="Proteomes" id="UP001201985">
    <property type="component" value="Unassembled WGS sequence"/>
</dbReference>
<name>A0ABS9W0C4_9PROT</name>
<protein>
    <recommendedName>
        <fullName evidence="4">Probable alginate O-acetylase AlgI</fullName>
    </recommendedName>
    <alternativeName>
        <fullName evidence="12">Alginate biosynthesis protein AlgI</fullName>
    </alternativeName>
</protein>
<organism evidence="15 16">
    <name type="scientific">Teichococcus vastitatis</name>
    <dbReference type="NCBI Taxonomy" id="2307076"/>
    <lineage>
        <taxon>Bacteria</taxon>
        <taxon>Pseudomonadati</taxon>
        <taxon>Pseudomonadota</taxon>
        <taxon>Alphaproteobacteria</taxon>
        <taxon>Acetobacterales</taxon>
        <taxon>Roseomonadaceae</taxon>
        <taxon>Roseomonas</taxon>
    </lineage>
</organism>
<feature type="transmembrane region" description="Helical" evidence="14">
    <location>
        <begin position="483"/>
        <end position="501"/>
    </location>
</feature>
<dbReference type="InterPro" id="IPR004299">
    <property type="entry name" value="MBOAT_fam"/>
</dbReference>
<keyword evidence="6 13" id="KW-0808">Transferase</keyword>
<comment type="subcellular location">
    <subcellularLocation>
        <location evidence="1">Cell membrane</location>
        <topology evidence="1">Multi-pass membrane protein</topology>
    </subcellularLocation>
</comment>
<evidence type="ECO:0000313" key="16">
    <source>
        <dbReference type="Proteomes" id="UP001201985"/>
    </source>
</evidence>
<evidence type="ECO:0000256" key="2">
    <source>
        <dbReference type="ARBA" id="ARBA00005182"/>
    </source>
</evidence>
<dbReference type="InterPro" id="IPR028362">
    <property type="entry name" value="AlgI"/>
</dbReference>
<evidence type="ECO:0000256" key="13">
    <source>
        <dbReference type="PIRNR" id="PIRNR016636"/>
    </source>
</evidence>
<keyword evidence="10 13" id="KW-0472">Membrane</keyword>
<dbReference type="RefSeq" id="WP_120009934.1">
    <property type="nucleotide sequence ID" value="NZ_JALBUU010000004.1"/>
</dbReference>
<comment type="pathway">
    <text evidence="2">Glycan biosynthesis; alginate biosynthesis.</text>
</comment>
<reference evidence="15 16" key="1">
    <citation type="submission" date="2022-03" db="EMBL/GenBank/DDBJ databases">
        <title>Complete genome analysis of Roseomonas KG 17.1 : a prolific producer of plant growth promoters.</title>
        <authorList>
            <person name="Saadouli I."/>
            <person name="Najjari A."/>
            <person name="Mosbah A."/>
            <person name="Ouzari H.I."/>
        </authorList>
    </citation>
    <scope>NUCLEOTIDE SEQUENCE [LARGE SCALE GENOMIC DNA]</scope>
    <source>
        <strain evidence="15 16">KG17-1</strain>
    </source>
</reference>
<evidence type="ECO:0000256" key="6">
    <source>
        <dbReference type="ARBA" id="ARBA00022679"/>
    </source>
</evidence>
<feature type="transmembrane region" description="Helical" evidence="14">
    <location>
        <begin position="437"/>
        <end position="457"/>
    </location>
</feature>
<feature type="transmembrane region" description="Helical" evidence="14">
    <location>
        <begin position="190"/>
        <end position="208"/>
    </location>
</feature>
<keyword evidence="11 13" id="KW-0012">Acyltransferase</keyword>
<accession>A0ABS9W0C4</accession>
<comment type="similarity">
    <text evidence="3 13">Belongs to the membrane-bound acyltransferase family.</text>
</comment>
<dbReference type="InterPro" id="IPR024194">
    <property type="entry name" value="Ac/AlaTfrase_AlgI/DltB"/>
</dbReference>
<dbReference type="InterPro" id="IPR051085">
    <property type="entry name" value="MB_O-acyltransferase"/>
</dbReference>
<dbReference type="PIRSF" id="PIRSF016636">
    <property type="entry name" value="AlgI_DltB"/>
    <property type="match status" value="1"/>
</dbReference>
<keyword evidence="7 14" id="KW-0812">Transmembrane</keyword>
<evidence type="ECO:0000256" key="10">
    <source>
        <dbReference type="ARBA" id="ARBA00023136"/>
    </source>
</evidence>
<evidence type="ECO:0000256" key="3">
    <source>
        <dbReference type="ARBA" id="ARBA00010323"/>
    </source>
</evidence>
<feature type="transmembrane region" description="Helical" evidence="14">
    <location>
        <begin position="220"/>
        <end position="247"/>
    </location>
</feature>
<dbReference type="PIRSF" id="PIRSF500217">
    <property type="entry name" value="AlgI"/>
    <property type="match status" value="1"/>
</dbReference>
<evidence type="ECO:0000256" key="11">
    <source>
        <dbReference type="ARBA" id="ARBA00023315"/>
    </source>
</evidence>
<evidence type="ECO:0000256" key="12">
    <source>
        <dbReference type="ARBA" id="ARBA00031030"/>
    </source>
</evidence>
<feature type="transmembrane region" description="Helical" evidence="14">
    <location>
        <begin position="326"/>
        <end position="346"/>
    </location>
</feature>
<keyword evidence="16" id="KW-1185">Reference proteome</keyword>
<sequence>MLFNSHIFILLFLPITLAGFFLLGRLPDTRPARLWLLVASLVFYGWWSWLYLGLLLLSMAINFALGRGILFWRDDRPGWSRGLMVLGVAGNIGLLAWYKYASFVMQNVGALTGLEFAVAGVVLPLAISFYTFLQIAFLVDCRSGRAEPYGLLDYTLFVTFFPHLIAGPIVHHHELIPQFHRGATYRFRSADVAAGLTFFTIGLIKKLVIADPVGALSTPVFQTAALAPPGLAEAWVALLAFSIGLYFDFSAYSDMAIGLARMFGIRFPYNFDSPYRATSVIDFWRRWHMTLSRFLRDYVYIALGGSRLGTGRRNANLLVTMVLGGLWHGAGWTFVIWGALHGLYLLMNHAWRSRVGRARIAGRDRTLGRIPAWSLTLLAVMFAWVFFAAPDLPAAAAMLAGLGGLQGWMQPAHAELVGLTWAGGPAALVEAIGGMRLLTAAISFGMLGLGILLVLAAPNSQQIVDGGEGEVTMPWLLRFRPHPVSAAAAAMAFLLALALMADVKEFVYFQF</sequence>
<feature type="transmembrane region" description="Helical" evidence="14">
    <location>
        <begin position="151"/>
        <end position="170"/>
    </location>
</feature>
<gene>
    <name evidence="15" type="ORF">MON41_02430</name>
</gene>
<dbReference type="EMBL" id="JALBUU010000004">
    <property type="protein sequence ID" value="MCI0752621.1"/>
    <property type="molecule type" value="Genomic_DNA"/>
</dbReference>
<evidence type="ECO:0000313" key="15">
    <source>
        <dbReference type="EMBL" id="MCI0752621.1"/>
    </source>
</evidence>
<keyword evidence="8" id="KW-0016">Alginate biosynthesis</keyword>
<keyword evidence="5 13" id="KW-1003">Cell membrane</keyword>
<evidence type="ECO:0000256" key="7">
    <source>
        <dbReference type="ARBA" id="ARBA00022692"/>
    </source>
</evidence>
<feature type="transmembrane region" description="Helical" evidence="14">
    <location>
        <begin position="46"/>
        <end position="66"/>
    </location>
</feature>
<keyword evidence="9 14" id="KW-1133">Transmembrane helix</keyword>
<feature type="transmembrane region" description="Helical" evidence="14">
    <location>
        <begin position="367"/>
        <end position="389"/>
    </location>
</feature>
<evidence type="ECO:0000256" key="14">
    <source>
        <dbReference type="SAM" id="Phobius"/>
    </source>
</evidence>
<dbReference type="PANTHER" id="PTHR13285">
    <property type="entry name" value="ACYLTRANSFERASE"/>
    <property type="match status" value="1"/>
</dbReference>
<evidence type="ECO:0000256" key="9">
    <source>
        <dbReference type="ARBA" id="ARBA00022989"/>
    </source>
</evidence>